<evidence type="ECO:0000313" key="3">
    <source>
        <dbReference type="Proteomes" id="UP000004671"/>
    </source>
</evidence>
<reference evidence="1 4" key="2">
    <citation type="submission" date="2016-11" db="EMBL/GenBank/DDBJ databases">
        <title>Genomic analysis of Caldithrix abyssi and proposal of a novel bacterial phylum Caldithrichaeota.</title>
        <authorList>
            <person name="Kublanov I."/>
            <person name="Sigalova O."/>
            <person name="Gavrilov S."/>
            <person name="Lebedinsky A."/>
            <person name="Ivanova N."/>
            <person name="Daum C."/>
            <person name="Reddy T."/>
            <person name="Klenk H.P."/>
            <person name="Goker M."/>
            <person name="Reva O."/>
            <person name="Miroshnichenko M."/>
            <person name="Kyprides N."/>
            <person name="Woyke T."/>
            <person name="Gelfand M."/>
        </authorList>
    </citation>
    <scope>NUCLEOTIDE SEQUENCE [LARGE SCALE GENOMIC DNA]</scope>
    <source>
        <strain evidence="1 4">LF13</strain>
    </source>
</reference>
<dbReference type="PANTHER" id="PTHR30469">
    <property type="entry name" value="MULTIDRUG RESISTANCE PROTEIN MDTA"/>
    <property type="match status" value="1"/>
</dbReference>
<evidence type="ECO:0000313" key="4">
    <source>
        <dbReference type="Proteomes" id="UP000183868"/>
    </source>
</evidence>
<accession>H1XUL5</accession>
<keyword evidence="3" id="KW-1185">Reference proteome</keyword>
<dbReference type="EMBL" id="CP018099">
    <property type="protein sequence ID" value="APF16828.1"/>
    <property type="molecule type" value="Genomic_DNA"/>
</dbReference>
<dbReference type="PANTHER" id="PTHR30469:SF15">
    <property type="entry name" value="HLYD FAMILY OF SECRETION PROTEINS"/>
    <property type="match status" value="1"/>
</dbReference>
<dbReference type="PaxDb" id="880073-Calab_0877"/>
<dbReference type="GO" id="GO:1990281">
    <property type="term" value="C:efflux pump complex"/>
    <property type="evidence" value="ECO:0007669"/>
    <property type="project" value="TreeGrafter"/>
</dbReference>
<organism evidence="2 3">
    <name type="scientific">Caldithrix abyssi DSM 13497</name>
    <dbReference type="NCBI Taxonomy" id="880073"/>
    <lineage>
        <taxon>Bacteria</taxon>
        <taxon>Pseudomonadati</taxon>
        <taxon>Calditrichota</taxon>
        <taxon>Calditrichia</taxon>
        <taxon>Calditrichales</taxon>
        <taxon>Calditrichaceae</taxon>
        <taxon>Caldithrix</taxon>
    </lineage>
</organism>
<dbReference type="Gene3D" id="2.40.50.100">
    <property type="match status" value="1"/>
</dbReference>
<dbReference type="InterPro" id="IPR011053">
    <property type="entry name" value="Single_hybrid_motif"/>
</dbReference>
<dbReference type="Proteomes" id="UP000004671">
    <property type="component" value="Chromosome"/>
</dbReference>
<dbReference type="SUPFAM" id="SSF51230">
    <property type="entry name" value="Single hybrid motif"/>
    <property type="match status" value="1"/>
</dbReference>
<reference evidence="2 3" key="1">
    <citation type="submission" date="2011-09" db="EMBL/GenBank/DDBJ databases">
        <title>The permanent draft genome of Caldithrix abyssi DSM 13497.</title>
        <authorList>
            <consortium name="US DOE Joint Genome Institute (JGI-PGF)"/>
            <person name="Lucas S."/>
            <person name="Han J."/>
            <person name="Lapidus A."/>
            <person name="Bruce D."/>
            <person name="Goodwin L."/>
            <person name="Pitluck S."/>
            <person name="Peters L."/>
            <person name="Kyrpides N."/>
            <person name="Mavromatis K."/>
            <person name="Ivanova N."/>
            <person name="Mikhailova N."/>
            <person name="Chertkov O."/>
            <person name="Detter J.C."/>
            <person name="Tapia R."/>
            <person name="Han C."/>
            <person name="Land M."/>
            <person name="Hauser L."/>
            <person name="Markowitz V."/>
            <person name="Cheng J.-F."/>
            <person name="Hugenholtz P."/>
            <person name="Woyke T."/>
            <person name="Wu D."/>
            <person name="Spring S."/>
            <person name="Brambilla E."/>
            <person name="Klenk H.-P."/>
            <person name="Eisen J.A."/>
        </authorList>
    </citation>
    <scope>NUCLEOTIDE SEQUENCE [LARGE SCALE GENOMIC DNA]</scope>
    <source>
        <strain evidence="2 3">DSM 13497</strain>
    </source>
</reference>
<sequence>MRKILIFGLISFFIISCEPDSRPQQKAEKRLTVWQKFELRKDTLNVDIPVEGKLVAWHKMDLLAPIDSKVISLLVEKNESIKKGDLLLHLWPLSGYRNYTPVEIFSPMNGVIAELYVKLADTLKQGEMLLTIENRENLTMRAKLNHWQTPFVKRNANVTLTYHNMQIKGAVIDVDLKNDWVTIIVPNQQLKIKEELLVNGYIQLQNIAGDFLPAAVFEQRDSLLAELESETMLTIYRVGMAGDSLAFIAPSLPDINEIQVKKNLDINK</sequence>
<gene>
    <name evidence="1" type="ORF">Cabys_77</name>
    <name evidence="2" type="ORF">Calab_0877</name>
</gene>
<dbReference type="AlphaFoldDB" id="H1XUL5"/>
<dbReference type="HOGENOM" id="CLU_1036995_0_0_0"/>
<dbReference type="GO" id="GO:0015562">
    <property type="term" value="F:efflux transmembrane transporter activity"/>
    <property type="evidence" value="ECO:0007669"/>
    <property type="project" value="TreeGrafter"/>
</dbReference>
<dbReference type="STRING" id="880073.Cabys_77"/>
<dbReference type="Proteomes" id="UP000183868">
    <property type="component" value="Chromosome"/>
</dbReference>
<dbReference type="RefSeq" id="WP_006927511.1">
    <property type="nucleotide sequence ID" value="NZ_CP018099.1"/>
</dbReference>
<protein>
    <submittedName>
        <fullName evidence="1">Barrel-sandwich domain of CusB or HlyD membrane-fusion</fullName>
    </submittedName>
    <submittedName>
        <fullName evidence="2">Biotin/lipoyl attachment domain-containing protein</fullName>
    </submittedName>
</protein>
<dbReference type="InParanoid" id="H1XUL5"/>
<evidence type="ECO:0000313" key="2">
    <source>
        <dbReference type="EMBL" id="EHO40514.1"/>
    </source>
</evidence>
<name>H1XUL5_CALAY</name>
<dbReference type="KEGG" id="caby:Cabys_77"/>
<dbReference type="PROSITE" id="PS51257">
    <property type="entry name" value="PROKAR_LIPOPROTEIN"/>
    <property type="match status" value="1"/>
</dbReference>
<dbReference type="EMBL" id="CM001402">
    <property type="protein sequence ID" value="EHO40514.1"/>
    <property type="molecule type" value="Genomic_DNA"/>
</dbReference>
<evidence type="ECO:0000313" key="1">
    <source>
        <dbReference type="EMBL" id="APF16828.1"/>
    </source>
</evidence>
<proteinExistence type="predicted"/>